<evidence type="ECO:0000256" key="5">
    <source>
        <dbReference type="PROSITE-ProRule" id="PRU00169"/>
    </source>
</evidence>
<evidence type="ECO:0000259" key="7">
    <source>
        <dbReference type="PROSITE" id="PS50110"/>
    </source>
</evidence>
<dbReference type="GO" id="GO:0003677">
    <property type="term" value="F:DNA binding"/>
    <property type="evidence" value="ECO:0007669"/>
    <property type="project" value="UniProtKB-KW"/>
</dbReference>
<evidence type="ECO:0000256" key="4">
    <source>
        <dbReference type="ARBA" id="ARBA00023163"/>
    </source>
</evidence>
<dbReference type="InterPro" id="IPR011006">
    <property type="entry name" value="CheY-like_superfamily"/>
</dbReference>
<dbReference type="PROSITE" id="PS50043">
    <property type="entry name" value="HTH_LUXR_2"/>
    <property type="match status" value="1"/>
</dbReference>
<evidence type="ECO:0000256" key="3">
    <source>
        <dbReference type="ARBA" id="ARBA00023125"/>
    </source>
</evidence>
<dbReference type="PRINTS" id="PR00038">
    <property type="entry name" value="HTHLUXR"/>
</dbReference>
<dbReference type="InterPro" id="IPR058245">
    <property type="entry name" value="NreC/VraR/RcsB-like_REC"/>
</dbReference>
<dbReference type="SUPFAM" id="SSF52172">
    <property type="entry name" value="CheY-like"/>
    <property type="match status" value="1"/>
</dbReference>
<dbReference type="Pfam" id="PF00196">
    <property type="entry name" value="GerE"/>
    <property type="match status" value="1"/>
</dbReference>
<evidence type="ECO:0000259" key="6">
    <source>
        <dbReference type="PROSITE" id="PS50043"/>
    </source>
</evidence>
<keyword evidence="2" id="KW-0805">Transcription regulation</keyword>
<dbReference type="InterPro" id="IPR039420">
    <property type="entry name" value="WalR-like"/>
</dbReference>
<evidence type="ECO:0000313" key="8">
    <source>
        <dbReference type="EMBL" id="AKK03438.1"/>
    </source>
</evidence>
<dbReference type="OrthoDB" id="9808843at2"/>
<dbReference type="PROSITE" id="PS50110">
    <property type="entry name" value="RESPONSE_REGULATORY"/>
    <property type="match status" value="1"/>
</dbReference>
<sequence length="207" mass="22294">MIRVAIADDEALMRHGLRMLVDSAPDLKCIGEASNGKEALALAPQCDVLLLDLRMPLMDGLEALERIKALGSGPEVLVLTAFDTQSNVLAALNNGAIGFLLKTTPPLQLIAAIRAAAASQTLLSPSVLQELLDRARPRARDPRMSALSERELEVGQLIASGKTNQEISAELYLSLSTVKTHIARIMEKLDCTNRVQVAIKILEHNAA</sequence>
<dbReference type="CDD" id="cd06170">
    <property type="entry name" value="LuxR_C_like"/>
    <property type="match status" value="1"/>
</dbReference>
<name>A0A0G3GV78_9CORY</name>
<dbReference type="PANTHER" id="PTHR43214">
    <property type="entry name" value="TWO-COMPONENT RESPONSE REGULATOR"/>
    <property type="match status" value="1"/>
</dbReference>
<dbReference type="RefSeq" id="WP_047240473.1">
    <property type="nucleotide sequence ID" value="NZ_CP011541.1"/>
</dbReference>
<keyword evidence="4" id="KW-0804">Transcription</keyword>
<feature type="modified residue" description="4-aspartylphosphate" evidence="5">
    <location>
        <position position="52"/>
    </location>
</feature>
<organism evidence="8 9">
    <name type="scientific">Corynebacterium epidermidicanis</name>
    <dbReference type="NCBI Taxonomy" id="1050174"/>
    <lineage>
        <taxon>Bacteria</taxon>
        <taxon>Bacillati</taxon>
        <taxon>Actinomycetota</taxon>
        <taxon>Actinomycetes</taxon>
        <taxon>Mycobacteriales</taxon>
        <taxon>Corynebacteriaceae</taxon>
        <taxon>Corynebacterium</taxon>
    </lineage>
</organism>
<dbReference type="KEGG" id="cei:CEPID_07940"/>
<dbReference type="GO" id="GO:0006355">
    <property type="term" value="P:regulation of DNA-templated transcription"/>
    <property type="evidence" value="ECO:0007669"/>
    <property type="project" value="InterPro"/>
</dbReference>
<dbReference type="CDD" id="cd17535">
    <property type="entry name" value="REC_NarL-like"/>
    <property type="match status" value="1"/>
</dbReference>
<feature type="domain" description="HTH luxR-type" evidence="6">
    <location>
        <begin position="140"/>
        <end position="205"/>
    </location>
</feature>
<dbReference type="STRING" id="1050174.CEPID_07940"/>
<keyword evidence="1 5" id="KW-0597">Phosphoprotein</keyword>
<gene>
    <name evidence="8" type="ORF">CEPID_07940</name>
</gene>
<keyword evidence="9" id="KW-1185">Reference proteome</keyword>
<dbReference type="SUPFAM" id="SSF46894">
    <property type="entry name" value="C-terminal effector domain of the bipartite response regulators"/>
    <property type="match status" value="1"/>
</dbReference>
<evidence type="ECO:0000256" key="2">
    <source>
        <dbReference type="ARBA" id="ARBA00023015"/>
    </source>
</evidence>
<dbReference type="PANTHER" id="PTHR43214:SF24">
    <property type="entry name" value="TRANSCRIPTIONAL REGULATORY PROTEIN NARL-RELATED"/>
    <property type="match status" value="1"/>
</dbReference>
<dbReference type="InterPro" id="IPR000792">
    <property type="entry name" value="Tscrpt_reg_LuxR_C"/>
</dbReference>
<evidence type="ECO:0000256" key="1">
    <source>
        <dbReference type="ARBA" id="ARBA00022553"/>
    </source>
</evidence>
<proteinExistence type="predicted"/>
<protein>
    <submittedName>
        <fullName evidence="8">Two component system response regulator</fullName>
    </submittedName>
</protein>
<keyword evidence="3" id="KW-0238">DNA-binding</keyword>
<dbReference type="InterPro" id="IPR016032">
    <property type="entry name" value="Sig_transdc_resp-reg_C-effctor"/>
</dbReference>
<dbReference type="EMBL" id="CP011541">
    <property type="protein sequence ID" value="AKK03438.1"/>
    <property type="molecule type" value="Genomic_DNA"/>
</dbReference>
<dbReference type="SMART" id="SM00448">
    <property type="entry name" value="REC"/>
    <property type="match status" value="1"/>
</dbReference>
<dbReference type="Pfam" id="PF00072">
    <property type="entry name" value="Response_reg"/>
    <property type="match status" value="1"/>
</dbReference>
<dbReference type="InterPro" id="IPR001789">
    <property type="entry name" value="Sig_transdc_resp-reg_receiver"/>
</dbReference>
<reference evidence="8 9" key="1">
    <citation type="submission" date="2015-05" db="EMBL/GenBank/DDBJ databases">
        <title>Complete genome sequence of Corynebacterium epidermidicanis DSM 45586, isolated from the skin of a dog suffering from pruritus.</title>
        <authorList>
            <person name="Ruckert C."/>
            <person name="Albersmeier A."/>
            <person name="Winkler A."/>
            <person name="Tauch A."/>
        </authorList>
    </citation>
    <scope>NUCLEOTIDE SEQUENCE [LARGE SCALE GENOMIC DNA]</scope>
    <source>
        <strain evidence="8 9">DSM 45586</strain>
    </source>
</reference>
<dbReference type="AlphaFoldDB" id="A0A0G3GV78"/>
<feature type="domain" description="Response regulatory" evidence="7">
    <location>
        <begin position="3"/>
        <end position="117"/>
    </location>
</feature>
<dbReference type="Proteomes" id="UP000035368">
    <property type="component" value="Chromosome"/>
</dbReference>
<dbReference type="PROSITE" id="PS00622">
    <property type="entry name" value="HTH_LUXR_1"/>
    <property type="match status" value="1"/>
</dbReference>
<dbReference type="Gene3D" id="3.40.50.2300">
    <property type="match status" value="1"/>
</dbReference>
<dbReference type="PATRIC" id="fig|1050174.4.peg.1598"/>
<dbReference type="SMART" id="SM00421">
    <property type="entry name" value="HTH_LUXR"/>
    <property type="match status" value="1"/>
</dbReference>
<accession>A0A0G3GV78</accession>
<dbReference type="GO" id="GO:0000160">
    <property type="term" value="P:phosphorelay signal transduction system"/>
    <property type="evidence" value="ECO:0007669"/>
    <property type="project" value="InterPro"/>
</dbReference>
<evidence type="ECO:0000313" key="9">
    <source>
        <dbReference type="Proteomes" id="UP000035368"/>
    </source>
</evidence>